<dbReference type="Proteomes" id="UP000597507">
    <property type="component" value="Unassembled WGS sequence"/>
</dbReference>
<evidence type="ECO:0000256" key="1">
    <source>
        <dbReference type="SAM" id="MobiDB-lite"/>
    </source>
</evidence>
<reference evidence="2 3" key="1">
    <citation type="journal article" date="2014" name="Int. J. Syst. Evol. Microbiol.">
        <title>Complete genome sequence of Corynebacterium casei LMG S-19264T (=DSM 44701T), isolated from a smear-ripened cheese.</title>
        <authorList>
            <consortium name="US DOE Joint Genome Institute (JGI-PGF)"/>
            <person name="Walter F."/>
            <person name="Albersmeier A."/>
            <person name="Kalinowski J."/>
            <person name="Ruckert C."/>
        </authorList>
    </citation>
    <scope>NUCLEOTIDE SEQUENCE [LARGE SCALE GENOMIC DNA]</scope>
    <source>
        <strain evidence="2 3">CGMCC 1.16330</strain>
    </source>
</reference>
<keyword evidence="3" id="KW-1185">Reference proteome</keyword>
<feature type="compositionally biased region" description="Low complexity" evidence="1">
    <location>
        <begin position="54"/>
        <end position="72"/>
    </location>
</feature>
<protein>
    <submittedName>
        <fullName evidence="2">Uncharacterized protein</fullName>
    </submittedName>
</protein>
<comment type="caution">
    <text evidence="2">The sequence shown here is derived from an EMBL/GenBank/DDBJ whole genome shotgun (WGS) entry which is preliminary data.</text>
</comment>
<feature type="region of interest" description="Disordered" evidence="1">
    <location>
        <begin position="41"/>
        <end position="84"/>
    </location>
</feature>
<sequence>MPQDATAGDVLGRSVLGGAACGLSFAGASCDALARAAERREVSGARRFLGVPGRGRTPARGAGAAAMPGEAARTPRENRRDGPR</sequence>
<accession>A0A8J2ZAP9</accession>
<gene>
    <name evidence="2" type="ORF">GCM10010964_14530</name>
</gene>
<name>A0A8J2ZAP9_9PROT</name>
<evidence type="ECO:0000313" key="2">
    <source>
        <dbReference type="EMBL" id="GGG27701.1"/>
    </source>
</evidence>
<feature type="compositionally biased region" description="Basic and acidic residues" evidence="1">
    <location>
        <begin position="73"/>
        <end position="84"/>
    </location>
</feature>
<dbReference type="AlphaFoldDB" id="A0A8J2ZAP9"/>
<dbReference type="EMBL" id="BMKS01000003">
    <property type="protein sequence ID" value="GGG27701.1"/>
    <property type="molecule type" value="Genomic_DNA"/>
</dbReference>
<evidence type="ECO:0000313" key="3">
    <source>
        <dbReference type="Proteomes" id="UP000597507"/>
    </source>
</evidence>
<proteinExistence type="predicted"/>
<organism evidence="2 3">
    <name type="scientific">Caldovatus sediminis</name>
    <dbReference type="NCBI Taxonomy" id="2041189"/>
    <lineage>
        <taxon>Bacteria</taxon>
        <taxon>Pseudomonadati</taxon>
        <taxon>Pseudomonadota</taxon>
        <taxon>Alphaproteobacteria</taxon>
        <taxon>Acetobacterales</taxon>
        <taxon>Roseomonadaceae</taxon>
        <taxon>Caldovatus</taxon>
    </lineage>
</organism>